<dbReference type="AlphaFoldDB" id="A0A372IQC8"/>
<dbReference type="InterPro" id="IPR044068">
    <property type="entry name" value="CB"/>
</dbReference>
<dbReference type="GO" id="GO:0015074">
    <property type="term" value="P:DNA integration"/>
    <property type="evidence" value="ECO:0007669"/>
    <property type="project" value="UniProtKB-KW"/>
</dbReference>
<evidence type="ECO:0000259" key="6">
    <source>
        <dbReference type="PROSITE" id="PS51898"/>
    </source>
</evidence>
<evidence type="ECO:0000313" key="9">
    <source>
        <dbReference type="Proteomes" id="UP000264702"/>
    </source>
</evidence>
<dbReference type="GO" id="GO:0003677">
    <property type="term" value="F:DNA binding"/>
    <property type="evidence" value="ECO:0007669"/>
    <property type="project" value="UniProtKB-UniRule"/>
</dbReference>
<feature type="domain" description="Tyr recombinase" evidence="6">
    <location>
        <begin position="181"/>
        <end position="361"/>
    </location>
</feature>
<dbReference type="InterPro" id="IPR050090">
    <property type="entry name" value="Tyrosine_recombinase_XerCD"/>
</dbReference>
<dbReference type="RefSeq" id="WP_117299434.1">
    <property type="nucleotide sequence ID" value="NZ_QVQT02000003.1"/>
</dbReference>
<comment type="similarity">
    <text evidence="1">Belongs to the 'phage' integrase family.</text>
</comment>
<dbReference type="CDD" id="cd00796">
    <property type="entry name" value="INT_Rci_Hp1_C"/>
    <property type="match status" value="1"/>
</dbReference>
<protein>
    <submittedName>
        <fullName evidence="8">Site-specific integrase</fullName>
    </submittedName>
</protein>
<dbReference type="GO" id="GO:0006310">
    <property type="term" value="P:DNA recombination"/>
    <property type="evidence" value="ECO:0007669"/>
    <property type="project" value="UniProtKB-KW"/>
</dbReference>
<keyword evidence="2" id="KW-0229">DNA integration</keyword>
<proteinExistence type="inferred from homology"/>
<evidence type="ECO:0000256" key="3">
    <source>
        <dbReference type="ARBA" id="ARBA00023125"/>
    </source>
</evidence>
<name>A0A372IQC8_9BACT</name>
<dbReference type="Pfam" id="PF14659">
    <property type="entry name" value="Phage_int_SAM_3"/>
    <property type="match status" value="1"/>
</dbReference>
<dbReference type="Gene3D" id="1.10.443.10">
    <property type="entry name" value="Intergrase catalytic core"/>
    <property type="match status" value="1"/>
</dbReference>
<dbReference type="Pfam" id="PF00589">
    <property type="entry name" value="Phage_integrase"/>
    <property type="match status" value="1"/>
</dbReference>
<dbReference type="PANTHER" id="PTHR30349:SF64">
    <property type="entry name" value="PROPHAGE INTEGRASE INTD-RELATED"/>
    <property type="match status" value="1"/>
</dbReference>
<dbReference type="OrthoDB" id="9803188at2"/>
<feature type="domain" description="Core-binding (CB)" evidence="7">
    <location>
        <begin position="70"/>
        <end position="160"/>
    </location>
</feature>
<evidence type="ECO:0000313" key="8">
    <source>
        <dbReference type="EMBL" id="RFU17116.1"/>
    </source>
</evidence>
<evidence type="ECO:0000256" key="5">
    <source>
        <dbReference type="PROSITE-ProRule" id="PRU01248"/>
    </source>
</evidence>
<dbReference type="SUPFAM" id="SSF56349">
    <property type="entry name" value="DNA breaking-rejoining enzymes"/>
    <property type="match status" value="1"/>
</dbReference>
<keyword evidence="3 5" id="KW-0238">DNA-binding</keyword>
<organism evidence="8 9">
    <name type="scientific">Paracidobacterium acidisoli</name>
    <dbReference type="NCBI Taxonomy" id="2303751"/>
    <lineage>
        <taxon>Bacteria</taxon>
        <taxon>Pseudomonadati</taxon>
        <taxon>Acidobacteriota</taxon>
        <taxon>Terriglobia</taxon>
        <taxon>Terriglobales</taxon>
        <taxon>Acidobacteriaceae</taxon>
        <taxon>Paracidobacterium</taxon>
    </lineage>
</organism>
<keyword evidence="4" id="KW-0233">DNA recombination</keyword>
<dbReference type="PANTHER" id="PTHR30349">
    <property type="entry name" value="PHAGE INTEGRASE-RELATED"/>
    <property type="match status" value="1"/>
</dbReference>
<dbReference type="EMBL" id="QVQT01000003">
    <property type="protein sequence ID" value="RFU17116.1"/>
    <property type="molecule type" value="Genomic_DNA"/>
</dbReference>
<dbReference type="InterPro" id="IPR010998">
    <property type="entry name" value="Integrase_recombinase_N"/>
</dbReference>
<dbReference type="PROSITE" id="PS51898">
    <property type="entry name" value="TYR_RECOMBINASE"/>
    <property type="match status" value="1"/>
</dbReference>
<dbReference type="InterPro" id="IPR004107">
    <property type="entry name" value="Integrase_SAM-like_N"/>
</dbReference>
<dbReference type="PROSITE" id="PS51900">
    <property type="entry name" value="CB"/>
    <property type="match status" value="1"/>
</dbReference>
<evidence type="ECO:0000256" key="2">
    <source>
        <dbReference type="ARBA" id="ARBA00022908"/>
    </source>
</evidence>
<evidence type="ECO:0000256" key="4">
    <source>
        <dbReference type="ARBA" id="ARBA00023172"/>
    </source>
</evidence>
<keyword evidence="9" id="KW-1185">Reference proteome</keyword>
<dbReference type="InterPro" id="IPR011010">
    <property type="entry name" value="DNA_brk_join_enz"/>
</dbReference>
<reference evidence="8 9" key="1">
    <citation type="submission" date="2018-08" db="EMBL/GenBank/DDBJ databases">
        <title>Acidipila sp. 4G-K13, an acidobacterium isolated from forest soil.</title>
        <authorList>
            <person name="Gao Z.-H."/>
            <person name="Qiu L.-H."/>
        </authorList>
    </citation>
    <scope>NUCLEOTIDE SEQUENCE [LARGE SCALE GENOMIC DNA]</scope>
    <source>
        <strain evidence="8 9">4G-K13</strain>
    </source>
</reference>
<dbReference type="Gene3D" id="1.10.150.130">
    <property type="match status" value="1"/>
</dbReference>
<gene>
    <name evidence="8" type="ORF">D0Y96_10515</name>
</gene>
<evidence type="ECO:0000259" key="7">
    <source>
        <dbReference type="PROSITE" id="PS51900"/>
    </source>
</evidence>
<dbReference type="Proteomes" id="UP000264702">
    <property type="component" value="Unassembled WGS sequence"/>
</dbReference>
<evidence type="ECO:0000256" key="1">
    <source>
        <dbReference type="ARBA" id="ARBA00008857"/>
    </source>
</evidence>
<accession>A0A372IQC8</accession>
<dbReference type="InterPro" id="IPR002104">
    <property type="entry name" value="Integrase_catalytic"/>
</dbReference>
<dbReference type="InterPro" id="IPR013762">
    <property type="entry name" value="Integrase-like_cat_sf"/>
</dbReference>
<sequence length="386" mass="43706">MAKKAKQQWDGIYQRKDRPGFWGSWKDAQGRRRTRKFNVYTLQQAQAALAAEKHKVEEAIRFGKPLPTEDSFAQFATEFLNYQERRISPVVVKGKISRTEYNRQAGIVERHLTPFFGDMKLAAIRRADVIRYIHSRMGEVGDGTVIKECNTLKRLFNVAIELDKIGANPAHKAPLPKAPEGRVRWLTNNELHKVFKECYIPPDGDGNEQEQWLQQAAGLALSLGARRGELLHTTLPDVNLDSRTVMLRQTKNGKARPAFINDLAMQVLMSMQVPERKKKRDRGPLFSGFTPEQLSMRFIRACRDAGIEDFSLHDLRHCYASHLRMAGADLHDLKELLGHSDLRMTIRYAHLSQAHLSAAAARLNGVLTLAPTVPPTDETPAPDSEK</sequence>
<comment type="caution">
    <text evidence="8">The sequence shown here is derived from an EMBL/GenBank/DDBJ whole genome shotgun (WGS) entry which is preliminary data.</text>
</comment>